<reference evidence="5 6" key="1">
    <citation type="submission" date="2019-09" db="EMBL/GenBank/DDBJ databases">
        <title>Hydrogenophaga aromatica sp. nov., isolated from a para-xylene-degrading enrichment culture.</title>
        <authorList>
            <person name="Tancsics A."/>
            <person name="Banerjee S."/>
        </authorList>
    </citation>
    <scope>NUCLEOTIDE SEQUENCE [LARGE SCALE GENOMIC DNA]</scope>
    <source>
        <strain evidence="5 6">D2P1</strain>
    </source>
</reference>
<keyword evidence="2" id="KW-0238">DNA-binding</keyword>
<dbReference type="PANTHER" id="PTHR46796">
    <property type="entry name" value="HTH-TYPE TRANSCRIPTIONAL ACTIVATOR RHAS-RELATED"/>
    <property type="match status" value="1"/>
</dbReference>
<gene>
    <name evidence="5" type="ORF">F3K02_11110</name>
</gene>
<dbReference type="InterPro" id="IPR009057">
    <property type="entry name" value="Homeodomain-like_sf"/>
</dbReference>
<keyword evidence="6" id="KW-1185">Reference proteome</keyword>
<dbReference type="InterPro" id="IPR018060">
    <property type="entry name" value="HTH_AraC"/>
</dbReference>
<dbReference type="RefSeq" id="WP_177135678.1">
    <property type="nucleotide sequence ID" value="NZ_VYGV01000007.1"/>
</dbReference>
<dbReference type="InterPro" id="IPR032783">
    <property type="entry name" value="AraC_lig"/>
</dbReference>
<dbReference type="InterPro" id="IPR050204">
    <property type="entry name" value="AraC_XylS_family_regulators"/>
</dbReference>
<evidence type="ECO:0000313" key="5">
    <source>
        <dbReference type="EMBL" id="NWF45795.1"/>
    </source>
</evidence>
<dbReference type="AlphaFoldDB" id="A0A7Y8KWR8"/>
<dbReference type="EMBL" id="VYGV01000007">
    <property type="protein sequence ID" value="NWF45795.1"/>
    <property type="molecule type" value="Genomic_DNA"/>
</dbReference>
<dbReference type="PROSITE" id="PS01124">
    <property type="entry name" value="HTH_ARAC_FAMILY_2"/>
    <property type="match status" value="1"/>
</dbReference>
<keyword evidence="3" id="KW-0804">Transcription</keyword>
<evidence type="ECO:0000256" key="1">
    <source>
        <dbReference type="ARBA" id="ARBA00023015"/>
    </source>
</evidence>
<evidence type="ECO:0000256" key="2">
    <source>
        <dbReference type="ARBA" id="ARBA00023125"/>
    </source>
</evidence>
<organism evidence="5 6">
    <name type="scientific">Hydrogenophaga aromaticivorans</name>
    <dbReference type="NCBI Taxonomy" id="2610898"/>
    <lineage>
        <taxon>Bacteria</taxon>
        <taxon>Pseudomonadati</taxon>
        <taxon>Pseudomonadota</taxon>
        <taxon>Betaproteobacteria</taxon>
        <taxon>Burkholderiales</taxon>
        <taxon>Comamonadaceae</taxon>
        <taxon>Hydrogenophaga</taxon>
    </lineage>
</organism>
<dbReference type="GO" id="GO:0003700">
    <property type="term" value="F:DNA-binding transcription factor activity"/>
    <property type="evidence" value="ECO:0007669"/>
    <property type="project" value="InterPro"/>
</dbReference>
<dbReference type="SMART" id="SM00342">
    <property type="entry name" value="HTH_ARAC"/>
    <property type="match status" value="1"/>
</dbReference>
<dbReference type="Pfam" id="PF12833">
    <property type="entry name" value="HTH_18"/>
    <property type="match status" value="1"/>
</dbReference>
<evidence type="ECO:0000313" key="6">
    <source>
        <dbReference type="Proteomes" id="UP000545507"/>
    </source>
</evidence>
<dbReference type="Pfam" id="PF12852">
    <property type="entry name" value="Cupin_6"/>
    <property type="match status" value="1"/>
</dbReference>
<sequence>MLEPRPADPLTDILRAMRLTGGVFLEAAFTAPWCVVSRVSPEDCAGYLPLPRHIIAYHFVCEGELSVGVDGAAPVTARRGEIVILPRNDHHLLGSDLDMAPIDVNDLFEPGDASRPGRLVYGTTATADTRFFCGFLSHNQPDDPLISALPRVLKSRMEDAAASDWVESSLRFASRRPTPDEKLSPAVLGKLAELLFIEAVRQYLQDDPATTGSGWIAGLRDPRVGRALALLHGQRDRAWTTEDLAREVGLSRSAFAERFTGLVGDPPMRYLGKWRLQHAARRLLETTEPIARIAGEAGYESEPAFHRAFKREHRMTPASWRKQHAMAGDA</sequence>
<dbReference type="Gene3D" id="1.10.10.60">
    <property type="entry name" value="Homeodomain-like"/>
    <property type="match status" value="2"/>
</dbReference>
<dbReference type="SUPFAM" id="SSF46689">
    <property type="entry name" value="Homeodomain-like"/>
    <property type="match status" value="2"/>
</dbReference>
<protein>
    <submittedName>
        <fullName evidence="5">AraC family transcriptional regulator</fullName>
    </submittedName>
</protein>
<dbReference type="GO" id="GO:0043565">
    <property type="term" value="F:sequence-specific DNA binding"/>
    <property type="evidence" value="ECO:0007669"/>
    <property type="project" value="InterPro"/>
</dbReference>
<evidence type="ECO:0000259" key="4">
    <source>
        <dbReference type="PROSITE" id="PS01124"/>
    </source>
</evidence>
<dbReference type="Proteomes" id="UP000545507">
    <property type="component" value="Unassembled WGS sequence"/>
</dbReference>
<dbReference type="PANTHER" id="PTHR46796:SF7">
    <property type="entry name" value="ARAC FAMILY TRANSCRIPTIONAL REGULATOR"/>
    <property type="match status" value="1"/>
</dbReference>
<evidence type="ECO:0000256" key="3">
    <source>
        <dbReference type="ARBA" id="ARBA00023163"/>
    </source>
</evidence>
<proteinExistence type="predicted"/>
<keyword evidence="1" id="KW-0805">Transcription regulation</keyword>
<accession>A0A7Y8KWR8</accession>
<name>A0A7Y8KWR8_9BURK</name>
<comment type="caution">
    <text evidence="5">The sequence shown here is derived from an EMBL/GenBank/DDBJ whole genome shotgun (WGS) entry which is preliminary data.</text>
</comment>
<feature type="domain" description="HTH araC/xylS-type" evidence="4">
    <location>
        <begin position="225"/>
        <end position="323"/>
    </location>
</feature>